<reference evidence="8" key="2">
    <citation type="submission" date="2014-06" db="EMBL/GenBank/DDBJ databases">
        <title>Draft genome sequence of C. testosteroni WDL7.</title>
        <authorList>
            <person name="Wu Y."/>
            <person name="Seshan H."/>
            <person name="Arumugam K."/>
        </authorList>
    </citation>
    <scope>NUCLEOTIDE SEQUENCE [LARGE SCALE GENOMIC DNA]</scope>
    <source>
        <strain evidence="8">WDL7</strain>
    </source>
</reference>
<evidence type="ECO:0000313" key="6">
    <source>
        <dbReference type="EMBL" id="KOC23984.1"/>
    </source>
</evidence>
<evidence type="ECO:0000256" key="2">
    <source>
        <dbReference type="ARBA" id="ARBA00022679"/>
    </source>
</evidence>
<keyword evidence="3 4" id="KW-0012">Acyltransferase</keyword>
<comment type="catalytic activity">
    <reaction evidence="4">
        <text>N-terminal L-arginyl-[protein] + L-leucyl-tRNA(Leu) = N-terminal L-leucyl-L-arginyl-[protein] + tRNA(Leu) + H(+)</text>
        <dbReference type="Rhea" id="RHEA:50416"/>
        <dbReference type="Rhea" id="RHEA-COMP:9613"/>
        <dbReference type="Rhea" id="RHEA-COMP:9622"/>
        <dbReference type="Rhea" id="RHEA-COMP:12672"/>
        <dbReference type="Rhea" id="RHEA-COMP:12673"/>
        <dbReference type="ChEBI" id="CHEBI:15378"/>
        <dbReference type="ChEBI" id="CHEBI:64719"/>
        <dbReference type="ChEBI" id="CHEBI:78442"/>
        <dbReference type="ChEBI" id="CHEBI:78494"/>
        <dbReference type="ChEBI" id="CHEBI:133044"/>
        <dbReference type="EC" id="2.3.2.6"/>
    </reaction>
</comment>
<protein>
    <recommendedName>
        <fullName evidence="4">Leucyl/phenylalanyl-tRNA--protein transferase</fullName>
        <ecNumber evidence="4">2.3.2.6</ecNumber>
    </recommendedName>
    <alternativeName>
        <fullName evidence="4">L/F-transferase</fullName>
    </alternativeName>
    <alternativeName>
        <fullName evidence="4">Leucyltransferase</fullName>
    </alternativeName>
    <alternativeName>
        <fullName evidence="4">Phenyalanyltransferase</fullName>
    </alternativeName>
</protein>
<dbReference type="GO" id="GO:0005737">
    <property type="term" value="C:cytoplasm"/>
    <property type="evidence" value="ECO:0007669"/>
    <property type="project" value="UniProtKB-SubCell"/>
</dbReference>
<reference evidence="6" key="3">
    <citation type="submission" date="2014-06" db="EMBL/GenBank/DDBJ databases">
        <title>Three species of the Botryosphaeriales overlap on five unrelated trees in China, with a novel species.</title>
        <authorList>
            <person name="Tian C."/>
            <person name="Fan X."/>
        </authorList>
    </citation>
    <scope>NUCLEOTIDE SEQUENCE</scope>
    <source>
        <strain evidence="6">WDL7</strain>
    </source>
</reference>
<dbReference type="GO" id="GO:0008914">
    <property type="term" value="F:leucyl-tRNA--protein transferase activity"/>
    <property type="evidence" value="ECO:0007669"/>
    <property type="project" value="UniProtKB-UniRule"/>
</dbReference>
<comment type="function">
    <text evidence="4">Functions in the N-end rule pathway of protein degradation where it conjugates Leu, Phe and, less efficiently, Met from aminoacyl-tRNAs to the N-termini of proteins containing an N-terminal arginine or lysine.</text>
</comment>
<dbReference type="InterPro" id="IPR042221">
    <property type="entry name" value="Leu/Phe-tRNA_Trfase_N"/>
</dbReference>
<dbReference type="InterPro" id="IPR004616">
    <property type="entry name" value="Leu/Phe-tRNA_Trfase"/>
</dbReference>
<accession>A0A096HG07</accession>
<evidence type="ECO:0000256" key="4">
    <source>
        <dbReference type="HAMAP-Rule" id="MF_00688"/>
    </source>
</evidence>
<gene>
    <name evidence="4" type="primary">aat</name>
    <name evidence="6" type="ORF">GL58_03160</name>
    <name evidence="5" type="ORF">P353_17495</name>
</gene>
<sequence>MTHSLPWLQPEQEFPPIDQTWGERDPIPGLLAAGNTLDAARLRTAYSQGIFPWFSEGQPVLWWSPNPRMALHPGEFRLHRSLRKRLQKFRNDPRCEIRIDSAFATVMQHCAQTPRDGQNGTWIVQSIVDAYTELHQQGAAHSVETWIDGQLAGGLYCVALGKAVFGESMFALQTDASKIALSALVALCRAHQVPQIDCQQATAHLSFMGAREVTRAQFAQTVQAQAQLPDMQWQFSPIYWEQLLSHSEA</sequence>
<dbReference type="AlphaFoldDB" id="A0A096HG07"/>
<dbReference type="SUPFAM" id="SSF55729">
    <property type="entry name" value="Acyl-CoA N-acyltransferases (Nat)"/>
    <property type="match status" value="1"/>
</dbReference>
<evidence type="ECO:0000256" key="1">
    <source>
        <dbReference type="ARBA" id="ARBA00022490"/>
    </source>
</evidence>
<dbReference type="Gene3D" id="3.30.70.3550">
    <property type="entry name" value="Leucyl/phenylalanyl-tRNA-protein transferase, N-terminal domain"/>
    <property type="match status" value="1"/>
</dbReference>
<dbReference type="PANTHER" id="PTHR30098:SF2">
    <property type="entry name" value="LEUCYL_PHENYLALANYL-TRNA--PROTEIN TRANSFERASE"/>
    <property type="match status" value="1"/>
</dbReference>
<evidence type="ECO:0000313" key="7">
    <source>
        <dbReference type="Proteomes" id="UP000029553"/>
    </source>
</evidence>
<dbReference type="Gene3D" id="3.40.630.70">
    <property type="entry name" value="Leucyl/phenylalanyl-tRNA-protein transferase, C-terminal domain"/>
    <property type="match status" value="1"/>
</dbReference>
<dbReference type="EMBL" id="AWOR01000057">
    <property type="protein sequence ID" value="KGH27812.1"/>
    <property type="molecule type" value="Genomic_DNA"/>
</dbReference>
<comment type="similarity">
    <text evidence="4">Belongs to the L/F-transferase family.</text>
</comment>
<comment type="subcellular location">
    <subcellularLocation>
        <location evidence="4">Cytoplasm</location>
    </subcellularLocation>
</comment>
<proteinExistence type="inferred from homology"/>
<dbReference type="EMBL" id="JNVD01000013">
    <property type="protein sequence ID" value="KOC23984.1"/>
    <property type="molecule type" value="Genomic_DNA"/>
</dbReference>
<keyword evidence="2 4" id="KW-0808">Transferase</keyword>
<keyword evidence="1 4" id="KW-0963">Cytoplasm</keyword>
<dbReference type="EC" id="2.3.2.6" evidence="4"/>
<dbReference type="Proteomes" id="UP000037442">
    <property type="component" value="Unassembled WGS sequence"/>
</dbReference>
<evidence type="ECO:0000313" key="8">
    <source>
        <dbReference type="Proteomes" id="UP000037442"/>
    </source>
</evidence>
<dbReference type="HAMAP" id="MF_00688">
    <property type="entry name" value="Leu_Phe_trans"/>
    <property type="match status" value="1"/>
</dbReference>
<reference evidence="5 7" key="1">
    <citation type="submission" date="2013-09" db="EMBL/GenBank/DDBJ databases">
        <title>High correlation between genotypes and phenotypes of environmental bacteria Comamonas testosteroni strains.</title>
        <authorList>
            <person name="Liu L."/>
            <person name="Zhu W."/>
            <person name="Xia X."/>
            <person name="Xu B."/>
            <person name="Luo M."/>
            <person name="Wang G."/>
        </authorList>
    </citation>
    <scope>NUCLEOTIDE SEQUENCE [LARGE SCALE GENOMIC DNA]</scope>
    <source>
        <strain evidence="5 7">JL40</strain>
    </source>
</reference>
<name>A0A096HG07_COMTE</name>
<evidence type="ECO:0000256" key="3">
    <source>
        <dbReference type="ARBA" id="ARBA00023315"/>
    </source>
</evidence>
<dbReference type="PANTHER" id="PTHR30098">
    <property type="entry name" value="LEUCYL/PHENYLALANYL-TRNA--PROTEIN TRANSFERASE"/>
    <property type="match status" value="1"/>
</dbReference>
<dbReference type="PATRIC" id="fig|285.49.peg.657"/>
<dbReference type="RefSeq" id="WP_034371838.1">
    <property type="nucleotide sequence ID" value="NZ_AWOR01000057.1"/>
</dbReference>
<dbReference type="GO" id="GO:0030163">
    <property type="term" value="P:protein catabolic process"/>
    <property type="evidence" value="ECO:0007669"/>
    <property type="project" value="UniProtKB-UniRule"/>
</dbReference>
<comment type="catalytic activity">
    <reaction evidence="4">
        <text>L-phenylalanyl-tRNA(Phe) + an N-terminal L-alpha-aminoacyl-[protein] = an N-terminal L-phenylalanyl-L-alpha-aminoacyl-[protein] + tRNA(Phe)</text>
        <dbReference type="Rhea" id="RHEA:43632"/>
        <dbReference type="Rhea" id="RHEA-COMP:9668"/>
        <dbReference type="Rhea" id="RHEA-COMP:9699"/>
        <dbReference type="Rhea" id="RHEA-COMP:10636"/>
        <dbReference type="Rhea" id="RHEA-COMP:10637"/>
        <dbReference type="ChEBI" id="CHEBI:78442"/>
        <dbReference type="ChEBI" id="CHEBI:78531"/>
        <dbReference type="ChEBI" id="CHEBI:78597"/>
        <dbReference type="ChEBI" id="CHEBI:83561"/>
        <dbReference type="EC" id="2.3.2.6"/>
    </reaction>
</comment>
<dbReference type="Proteomes" id="UP000029553">
    <property type="component" value="Unassembled WGS sequence"/>
</dbReference>
<organism evidence="5 7">
    <name type="scientific">Comamonas testosteroni</name>
    <name type="common">Pseudomonas testosteroni</name>
    <dbReference type="NCBI Taxonomy" id="285"/>
    <lineage>
        <taxon>Bacteria</taxon>
        <taxon>Pseudomonadati</taxon>
        <taxon>Pseudomonadota</taxon>
        <taxon>Betaproteobacteria</taxon>
        <taxon>Burkholderiales</taxon>
        <taxon>Comamonadaceae</taxon>
        <taxon>Comamonas</taxon>
    </lineage>
</organism>
<comment type="catalytic activity">
    <reaction evidence="4">
        <text>N-terminal L-lysyl-[protein] + L-leucyl-tRNA(Leu) = N-terminal L-leucyl-L-lysyl-[protein] + tRNA(Leu) + H(+)</text>
        <dbReference type="Rhea" id="RHEA:12340"/>
        <dbReference type="Rhea" id="RHEA-COMP:9613"/>
        <dbReference type="Rhea" id="RHEA-COMP:9622"/>
        <dbReference type="Rhea" id="RHEA-COMP:12670"/>
        <dbReference type="Rhea" id="RHEA-COMP:12671"/>
        <dbReference type="ChEBI" id="CHEBI:15378"/>
        <dbReference type="ChEBI" id="CHEBI:65249"/>
        <dbReference type="ChEBI" id="CHEBI:78442"/>
        <dbReference type="ChEBI" id="CHEBI:78494"/>
        <dbReference type="ChEBI" id="CHEBI:133043"/>
        <dbReference type="EC" id="2.3.2.6"/>
    </reaction>
</comment>
<evidence type="ECO:0000313" key="5">
    <source>
        <dbReference type="EMBL" id="KGH27812.1"/>
    </source>
</evidence>
<comment type="caution">
    <text evidence="5">The sequence shown here is derived from an EMBL/GenBank/DDBJ whole genome shotgun (WGS) entry which is preliminary data.</text>
</comment>
<dbReference type="NCBIfam" id="TIGR00667">
    <property type="entry name" value="aat"/>
    <property type="match status" value="1"/>
</dbReference>
<dbReference type="InterPro" id="IPR042203">
    <property type="entry name" value="Leu/Phe-tRNA_Trfase_C"/>
</dbReference>
<dbReference type="InterPro" id="IPR016181">
    <property type="entry name" value="Acyl_CoA_acyltransferase"/>
</dbReference>
<dbReference type="Pfam" id="PF03588">
    <property type="entry name" value="Leu_Phe_trans"/>
    <property type="match status" value="1"/>
</dbReference>